<evidence type="ECO:0000259" key="3">
    <source>
        <dbReference type="PROSITE" id="PS50983"/>
    </source>
</evidence>
<organism evidence="4 5">
    <name type="scientific">Candidatus Lachnoclostridium stercorigallinarum</name>
    <dbReference type="NCBI Taxonomy" id="2838634"/>
    <lineage>
        <taxon>Bacteria</taxon>
        <taxon>Bacillati</taxon>
        <taxon>Bacillota</taxon>
        <taxon>Clostridia</taxon>
        <taxon>Lachnospirales</taxon>
        <taxon>Lachnospiraceae</taxon>
    </lineage>
</organism>
<dbReference type="PROSITE" id="PS50983">
    <property type="entry name" value="FE_B12_PBP"/>
    <property type="match status" value="1"/>
</dbReference>
<reference evidence="4" key="2">
    <citation type="submission" date="2021-04" db="EMBL/GenBank/DDBJ databases">
        <authorList>
            <person name="Gilroy R."/>
        </authorList>
    </citation>
    <scope>NUCLEOTIDE SEQUENCE</scope>
    <source>
        <strain evidence="4">ChiBcec1-1093</strain>
    </source>
</reference>
<protein>
    <submittedName>
        <fullName evidence="4">ABC transporter substrate-binding protein</fullName>
    </submittedName>
</protein>
<name>A0A9D2K542_9FIRM</name>
<evidence type="ECO:0000313" key="4">
    <source>
        <dbReference type="EMBL" id="HIZ79490.1"/>
    </source>
</evidence>
<dbReference type="InterPro" id="IPR050902">
    <property type="entry name" value="ABC_Transporter_SBP"/>
</dbReference>
<dbReference type="PANTHER" id="PTHR30535:SF34">
    <property type="entry name" value="MOLYBDATE-BINDING PROTEIN MOLA"/>
    <property type="match status" value="1"/>
</dbReference>
<dbReference type="Gene3D" id="3.40.50.1980">
    <property type="entry name" value="Nitrogenase molybdenum iron protein domain"/>
    <property type="match status" value="2"/>
</dbReference>
<accession>A0A9D2K542</accession>
<reference evidence="4" key="1">
    <citation type="journal article" date="2021" name="PeerJ">
        <title>Extensive microbial diversity within the chicken gut microbiome revealed by metagenomics and culture.</title>
        <authorList>
            <person name="Gilroy R."/>
            <person name="Ravi A."/>
            <person name="Getino M."/>
            <person name="Pursley I."/>
            <person name="Horton D.L."/>
            <person name="Alikhan N.F."/>
            <person name="Baker D."/>
            <person name="Gharbi K."/>
            <person name="Hall N."/>
            <person name="Watson M."/>
            <person name="Adriaenssens E.M."/>
            <person name="Foster-Nyarko E."/>
            <person name="Jarju S."/>
            <person name="Secka A."/>
            <person name="Antonio M."/>
            <person name="Oren A."/>
            <person name="Chaudhuri R.R."/>
            <person name="La Ragione R."/>
            <person name="Hildebrand F."/>
            <person name="Pallen M.J."/>
        </authorList>
    </citation>
    <scope>NUCLEOTIDE SEQUENCE</scope>
    <source>
        <strain evidence="4">ChiBcec1-1093</strain>
    </source>
</reference>
<evidence type="ECO:0000313" key="5">
    <source>
        <dbReference type="Proteomes" id="UP000824101"/>
    </source>
</evidence>
<dbReference type="EMBL" id="DXBC01000107">
    <property type="protein sequence ID" value="HIZ79490.1"/>
    <property type="molecule type" value="Genomic_DNA"/>
</dbReference>
<evidence type="ECO:0000256" key="1">
    <source>
        <dbReference type="ARBA" id="ARBA00008814"/>
    </source>
</evidence>
<feature type="domain" description="Fe/B12 periplasmic-binding" evidence="3">
    <location>
        <begin position="127"/>
        <end position="401"/>
    </location>
</feature>
<feature type="region of interest" description="Disordered" evidence="2">
    <location>
        <begin position="43"/>
        <end position="63"/>
    </location>
</feature>
<dbReference type="SUPFAM" id="SSF53807">
    <property type="entry name" value="Helical backbone' metal receptor"/>
    <property type="match status" value="1"/>
</dbReference>
<comment type="caution">
    <text evidence="4">The sequence shown here is derived from an EMBL/GenBank/DDBJ whole genome shotgun (WGS) entry which is preliminary data.</text>
</comment>
<evidence type="ECO:0000256" key="2">
    <source>
        <dbReference type="SAM" id="MobiDB-lite"/>
    </source>
</evidence>
<sequence>MRGRSRRLTVLGVGLAAFLAFGGGCGGSGKNVTEGADAVSLSQADGTGTQADGAEPQAAEGEDWSALSPVGSMELDYAEQFSVDYYENGCALVKISGSGSYLTVPENCPVPENLPEEITVIRQPLDHIYLAATSAMDLFAGLDSVDRITLSGTDASGWYIQEAREAMETGRMAYAGKYNAPDYERILAEGCDLALESTMIFHSPEVKEQLERLGIPVLVERSSYESHPLGRMEWIRLYGVLLGKEEEAERIFREKTAAVEEVLKAEKTGKTAAFFYITGTGSVNVRKSGDYVAKMIEMAGGTYVPAGLGGEENALSTTNMQMEAFYAESKDADVIIYNSTIEGELDSFDQLLEKSSLLEDFRAVKEGNVWCTGKNLFQETLGLGEMIQDLHLVFAEENPDPAQLTYLHRLE</sequence>
<dbReference type="AlphaFoldDB" id="A0A9D2K542"/>
<comment type="similarity">
    <text evidence="1">Belongs to the bacterial solute-binding protein 8 family.</text>
</comment>
<dbReference type="InterPro" id="IPR002491">
    <property type="entry name" value="ABC_transptr_periplasmic_BD"/>
</dbReference>
<gene>
    <name evidence="4" type="ORF">IAA17_06855</name>
</gene>
<dbReference type="Pfam" id="PF01497">
    <property type="entry name" value="Peripla_BP_2"/>
    <property type="match status" value="1"/>
</dbReference>
<proteinExistence type="inferred from homology"/>
<dbReference type="PANTHER" id="PTHR30535">
    <property type="entry name" value="VITAMIN B12-BINDING PROTEIN"/>
    <property type="match status" value="1"/>
</dbReference>
<dbReference type="Proteomes" id="UP000824101">
    <property type="component" value="Unassembled WGS sequence"/>
</dbReference>
<dbReference type="PROSITE" id="PS51257">
    <property type="entry name" value="PROKAR_LIPOPROTEIN"/>
    <property type="match status" value="1"/>
</dbReference>